<protein>
    <submittedName>
        <fullName evidence="2">Glycine betaine ABC transporter substrate-binding protein</fullName>
    </submittedName>
</protein>
<reference evidence="3" key="1">
    <citation type="journal article" date="2019" name="Int. J. Syst. Evol. Microbiol.">
        <title>The Global Catalogue of Microorganisms (GCM) 10K type strain sequencing project: providing services to taxonomists for standard genome sequencing and annotation.</title>
        <authorList>
            <consortium name="The Broad Institute Genomics Platform"/>
            <consortium name="The Broad Institute Genome Sequencing Center for Infectious Disease"/>
            <person name="Wu L."/>
            <person name="Ma J."/>
        </authorList>
    </citation>
    <scope>NUCLEOTIDE SEQUENCE [LARGE SCALE GENOMIC DNA]</scope>
    <source>
        <strain evidence="3">JCM 17066</strain>
    </source>
</reference>
<dbReference type="Gene3D" id="3.40.190.100">
    <property type="entry name" value="Glycine betaine-binding periplasmic protein, domain 2"/>
    <property type="match status" value="1"/>
</dbReference>
<feature type="domain" description="ABC-type glycine betaine transport system substrate-binding" evidence="1">
    <location>
        <begin position="7"/>
        <end position="255"/>
    </location>
</feature>
<dbReference type="SUPFAM" id="SSF53850">
    <property type="entry name" value="Periplasmic binding protein-like II"/>
    <property type="match status" value="1"/>
</dbReference>
<accession>A0ABW0MAI9</accession>
<dbReference type="Pfam" id="PF04069">
    <property type="entry name" value="OpuAC"/>
    <property type="match status" value="1"/>
</dbReference>
<evidence type="ECO:0000313" key="2">
    <source>
        <dbReference type="EMBL" id="MFC5475085.1"/>
    </source>
</evidence>
<comment type="caution">
    <text evidence="2">The sequence shown here is derived from an EMBL/GenBank/DDBJ whole genome shotgun (WGS) entry which is preliminary data.</text>
</comment>
<dbReference type="Proteomes" id="UP001596045">
    <property type="component" value="Unassembled WGS sequence"/>
</dbReference>
<dbReference type="InterPro" id="IPR007210">
    <property type="entry name" value="ABC_Gly_betaine_transp_sub-bd"/>
</dbReference>
<dbReference type="RefSeq" id="WP_378998672.1">
    <property type="nucleotide sequence ID" value="NZ_JBHSMT010000026.1"/>
</dbReference>
<keyword evidence="3" id="KW-1185">Reference proteome</keyword>
<proteinExistence type="predicted"/>
<sequence length="270" mass="29933">MSKQIQKLVIATIDLSFHVAASAVVRSVLAPHGIALEEIRAPHEQAFELLRQGKADLLCSAWLPGSHGAYVAPMLDQLEQLAVLYEPYALWGVPDYVPAAEVRSVADLARPDVAQRMTKLIQGIGPGAGISRFSREIMTHYQLDRAGYRFENGSLIDCVTAFEQAAAEQRWCVVPLWQPQYLHWTHGIRELEEPSGLLRGKDQATLMVRKTSLEKMPESALASLRNLSLGNRTVTYLDYLISSQRQSPDAAVRLWQDALKQGDASSMVIA</sequence>
<gene>
    <name evidence="2" type="ORF">ACFPM8_14075</name>
</gene>
<dbReference type="Gene3D" id="3.10.105.10">
    <property type="entry name" value="Dipeptide-binding Protein, Domain 3"/>
    <property type="match status" value="1"/>
</dbReference>
<organism evidence="2 3">
    <name type="scientific">Paraherbaspirillum soli</name>
    <dbReference type="NCBI Taxonomy" id="631222"/>
    <lineage>
        <taxon>Bacteria</taxon>
        <taxon>Pseudomonadati</taxon>
        <taxon>Pseudomonadota</taxon>
        <taxon>Betaproteobacteria</taxon>
        <taxon>Burkholderiales</taxon>
        <taxon>Oxalobacteraceae</taxon>
        <taxon>Paraherbaspirillum</taxon>
    </lineage>
</organism>
<name>A0ABW0MAI9_9BURK</name>
<evidence type="ECO:0000259" key="1">
    <source>
        <dbReference type="Pfam" id="PF04069"/>
    </source>
</evidence>
<evidence type="ECO:0000313" key="3">
    <source>
        <dbReference type="Proteomes" id="UP001596045"/>
    </source>
</evidence>
<dbReference type="EMBL" id="JBHSMT010000026">
    <property type="protein sequence ID" value="MFC5475085.1"/>
    <property type="molecule type" value="Genomic_DNA"/>
</dbReference>